<dbReference type="SUPFAM" id="SSF56219">
    <property type="entry name" value="DNase I-like"/>
    <property type="match status" value="1"/>
</dbReference>
<comment type="caution">
    <text evidence="2">The sequence shown here is derived from an EMBL/GenBank/DDBJ whole genome shotgun (WGS) entry which is preliminary data.</text>
</comment>
<organism evidence="2 3">
    <name type="scientific">Bradyrhizobium aeschynomenes</name>
    <dbReference type="NCBI Taxonomy" id="2734909"/>
    <lineage>
        <taxon>Bacteria</taxon>
        <taxon>Pseudomonadati</taxon>
        <taxon>Pseudomonadota</taxon>
        <taxon>Alphaproteobacteria</taxon>
        <taxon>Hyphomicrobiales</taxon>
        <taxon>Nitrobacteraceae</taxon>
        <taxon>Bradyrhizobium</taxon>
    </lineage>
</organism>
<feature type="domain" description="Endonuclease/exonuclease/phosphatase" evidence="1">
    <location>
        <begin position="107"/>
        <end position="309"/>
    </location>
</feature>
<evidence type="ECO:0000313" key="3">
    <source>
        <dbReference type="Proteomes" id="UP000886476"/>
    </source>
</evidence>
<evidence type="ECO:0000259" key="1">
    <source>
        <dbReference type="Pfam" id="PF19580"/>
    </source>
</evidence>
<sequence length="359" mass="40940">MRVASYNVENLFSRPAVLNMKDNDYAAGILAQIAELTGLLELKSYAGEKSRIEKLHADVKKYISINIRSSTAGRFLFSADSKLLANGRTDWDGFVDLQRERFSEEQIKFTGKVIKEVAADVQCLVEVESADTLKRFNTDIIDSRFSDRIVIDGNDPRGIDIALGAVKTVPILSARTNIFARDKIGTIFSRDCLEVELRLKKDRRLHVLVNHFKAKDRNKQESDAKRRRQAAEVSRILQTRYNLKKDLVVVAGDLNDEPDSKPLAPLIRTPNLHNCFDLVDRPLDDRWTYYYGADRQYNTIDYLFVSEALRQHVVDAGLERRGMWKLEELTGGKEHPFKGIDNWKLAASDHAAIWVDLDV</sequence>
<accession>A0ABX2CN82</accession>
<dbReference type="Gene3D" id="3.60.10.10">
    <property type="entry name" value="Endonuclease/exonuclease/phosphatase"/>
    <property type="match status" value="1"/>
</dbReference>
<keyword evidence="2" id="KW-0378">Hydrolase</keyword>
<dbReference type="PANTHER" id="PTHR42834:SF1">
    <property type="entry name" value="ENDONUCLEASE_EXONUCLEASE_PHOSPHATASE FAMILY PROTEIN (AFU_ORTHOLOGUE AFUA_3G09210)"/>
    <property type="match status" value="1"/>
</dbReference>
<keyword evidence="2" id="KW-0255">Endonuclease</keyword>
<keyword evidence="3" id="KW-1185">Reference proteome</keyword>
<gene>
    <name evidence="2" type="ORF">HL667_31635</name>
</gene>
<dbReference type="Pfam" id="PF19580">
    <property type="entry name" value="Exo_endo_phos_3"/>
    <property type="match status" value="1"/>
</dbReference>
<evidence type="ECO:0000313" key="2">
    <source>
        <dbReference type="EMBL" id="NPU69593.1"/>
    </source>
</evidence>
<dbReference type="Proteomes" id="UP000886476">
    <property type="component" value="Unassembled WGS sequence"/>
</dbReference>
<reference evidence="2" key="1">
    <citation type="submission" date="2020-05" db="EMBL/GenBank/DDBJ databases">
        <title>Nod-independent and nitrogen-fixing Bradyrhizobium aeschynomene sp. nov. isolated from nodules of Aeschynomene indica.</title>
        <authorList>
            <person name="Zhang Z."/>
        </authorList>
    </citation>
    <scope>NUCLEOTIDE SEQUENCE</scope>
    <source>
        <strain evidence="2">83012</strain>
    </source>
</reference>
<dbReference type="InterPro" id="IPR005135">
    <property type="entry name" value="Endo/exonuclease/phosphatase"/>
</dbReference>
<proteinExistence type="predicted"/>
<protein>
    <submittedName>
        <fullName evidence="2">Endonuclease/exonuclease/phosphatase family protein</fullName>
    </submittedName>
</protein>
<dbReference type="GO" id="GO:0004519">
    <property type="term" value="F:endonuclease activity"/>
    <property type="evidence" value="ECO:0007669"/>
    <property type="project" value="UniProtKB-KW"/>
</dbReference>
<dbReference type="PANTHER" id="PTHR42834">
    <property type="entry name" value="ENDONUCLEASE/EXONUCLEASE/PHOSPHATASE FAMILY PROTEIN (AFU_ORTHOLOGUE AFUA_3G09210)"/>
    <property type="match status" value="1"/>
</dbReference>
<name>A0ABX2CN82_9BRAD</name>
<dbReference type="RefSeq" id="WP_172114753.1">
    <property type="nucleotide sequence ID" value="NZ_JABFDM010000016.1"/>
</dbReference>
<dbReference type="EMBL" id="JABFDN010000019">
    <property type="protein sequence ID" value="NPU69593.1"/>
    <property type="molecule type" value="Genomic_DNA"/>
</dbReference>
<dbReference type="InterPro" id="IPR036691">
    <property type="entry name" value="Endo/exonu/phosph_ase_sf"/>
</dbReference>
<keyword evidence="2" id="KW-0540">Nuclease</keyword>